<dbReference type="Proteomes" id="UP000887013">
    <property type="component" value="Unassembled WGS sequence"/>
</dbReference>
<dbReference type="AlphaFoldDB" id="A0A8X6NE81"/>
<feature type="compositionally biased region" description="Polar residues" evidence="1">
    <location>
        <begin position="40"/>
        <end position="59"/>
    </location>
</feature>
<organism evidence="2 3">
    <name type="scientific">Nephila pilipes</name>
    <name type="common">Giant wood spider</name>
    <name type="synonym">Nephila maculata</name>
    <dbReference type="NCBI Taxonomy" id="299642"/>
    <lineage>
        <taxon>Eukaryota</taxon>
        <taxon>Metazoa</taxon>
        <taxon>Ecdysozoa</taxon>
        <taxon>Arthropoda</taxon>
        <taxon>Chelicerata</taxon>
        <taxon>Arachnida</taxon>
        <taxon>Araneae</taxon>
        <taxon>Araneomorphae</taxon>
        <taxon>Entelegynae</taxon>
        <taxon>Araneoidea</taxon>
        <taxon>Nephilidae</taxon>
        <taxon>Nephila</taxon>
    </lineage>
</organism>
<sequence length="124" mass="13822">MPDDIVDCRVASQPLLSFVRKQRCPRNTTWRSATFVPQGCPSSSHSGRNPSGQPRGSLATTPLHTFLYEMSPPALSLDRVKWKKCRALMGGGRGSTRPQQNTQHAFLKSEHNILKTVISTKNFE</sequence>
<evidence type="ECO:0000256" key="1">
    <source>
        <dbReference type="SAM" id="MobiDB-lite"/>
    </source>
</evidence>
<feature type="region of interest" description="Disordered" evidence="1">
    <location>
        <begin position="35"/>
        <end position="59"/>
    </location>
</feature>
<accession>A0A8X6NE81</accession>
<evidence type="ECO:0000313" key="3">
    <source>
        <dbReference type="Proteomes" id="UP000887013"/>
    </source>
</evidence>
<proteinExistence type="predicted"/>
<evidence type="ECO:0000313" key="2">
    <source>
        <dbReference type="EMBL" id="GFT08442.1"/>
    </source>
</evidence>
<gene>
    <name evidence="2" type="ORF">NPIL_358261</name>
</gene>
<comment type="caution">
    <text evidence="2">The sequence shown here is derived from an EMBL/GenBank/DDBJ whole genome shotgun (WGS) entry which is preliminary data.</text>
</comment>
<dbReference type="EMBL" id="BMAW01103296">
    <property type="protein sequence ID" value="GFT08442.1"/>
    <property type="molecule type" value="Genomic_DNA"/>
</dbReference>
<protein>
    <submittedName>
        <fullName evidence="2">Uncharacterized protein</fullName>
    </submittedName>
</protein>
<keyword evidence="3" id="KW-1185">Reference proteome</keyword>
<name>A0A8X6NE81_NEPPI</name>
<reference evidence="2" key="1">
    <citation type="submission" date="2020-08" db="EMBL/GenBank/DDBJ databases">
        <title>Multicomponent nature underlies the extraordinary mechanical properties of spider dragline silk.</title>
        <authorList>
            <person name="Kono N."/>
            <person name="Nakamura H."/>
            <person name="Mori M."/>
            <person name="Yoshida Y."/>
            <person name="Ohtoshi R."/>
            <person name="Malay A.D."/>
            <person name="Moran D.A.P."/>
            <person name="Tomita M."/>
            <person name="Numata K."/>
            <person name="Arakawa K."/>
        </authorList>
    </citation>
    <scope>NUCLEOTIDE SEQUENCE</scope>
</reference>